<dbReference type="PIRSF" id="PIRSF000190">
    <property type="entry name" value="Pyd_amn-ph_oxd"/>
    <property type="match status" value="1"/>
</dbReference>
<dbReference type="RefSeq" id="WP_201825852.1">
    <property type="nucleotide sequence ID" value="NZ_JAERRA010000001.1"/>
</dbReference>
<feature type="domain" description="Pyridoxine 5'-phosphate oxidase dimerisation C-terminal" evidence="10">
    <location>
        <begin position="171"/>
        <end position="216"/>
    </location>
</feature>
<comment type="function">
    <text evidence="6">Catalyzes the oxidation of either pyridoxine 5'-phosphate (PNP) or pyridoxamine 5'-phosphate (PMP) into pyridoxal 5'-phosphate (PLP).</text>
</comment>
<organism evidence="11 12">
    <name type="scientific">Aquariibacter lacus</name>
    <dbReference type="NCBI Taxonomy" id="2801332"/>
    <lineage>
        <taxon>Bacteria</taxon>
        <taxon>Pseudomonadati</taxon>
        <taxon>Pseudomonadota</taxon>
        <taxon>Betaproteobacteria</taxon>
        <taxon>Burkholderiales</taxon>
        <taxon>Sphaerotilaceae</taxon>
        <taxon>Aquariibacter</taxon>
    </lineage>
</organism>
<gene>
    <name evidence="6 11" type="primary">pdxH</name>
    <name evidence="11" type="ORF">JI742_09330</name>
</gene>
<dbReference type="Pfam" id="PF10590">
    <property type="entry name" value="PNP_phzG_C"/>
    <property type="match status" value="1"/>
</dbReference>
<feature type="binding site" evidence="6 7">
    <location>
        <position position="123"/>
    </location>
    <ligand>
        <name>substrate</name>
    </ligand>
</feature>
<dbReference type="EMBL" id="JAERRA010000001">
    <property type="protein sequence ID" value="MBL0720088.1"/>
    <property type="molecule type" value="Genomic_DNA"/>
</dbReference>
<keyword evidence="4 6" id="KW-0560">Oxidoreductase</keyword>
<feature type="binding site" evidence="6 8">
    <location>
        <position position="194"/>
    </location>
    <ligand>
        <name>FMN</name>
        <dbReference type="ChEBI" id="CHEBI:58210"/>
    </ligand>
</feature>
<evidence type="ECO:0000259" key="9">
    <source>
        <dbReference type="Pfam" id="PF01243"/>
    </source>
</evidence>
<dbReference type="Pfam" id="PF01243">
    <property type="entry name" value="PNPOx_N"/>
    <property type="match status" value="1"/>
</dbReference>
<dbReference type="InterPro" id="IPR019740">
    <property type="entry name" value="Pyridox_Oxase_CS"/>
</dbReference>
<dbReference type="GO" id="GO:0008615">
    <property type="term" value="P:pyridoxine biosynthetic process"/>
    <property type="evidence" value="ECO:0007669"/>
    <property type="project" value="UniProtKB-UniRule"/>
</dbReference>
<name>A0A9X0XHI8_9BURK</name>
<feature type="binding site" evidence="6 7">
    <location>
        <position position="131"/>
    </location>
    <ligand>
        <name>substrate</name>
    </ligand>
</feature>
<evidence type="ECO:0000256" key="5">
    <source>
        <dbReference type="ARBA" id="ARBA00023096"/>
    </source>
</evidence>
<keyword evidence="5 6" id="KW-0664">Pyridoxine biosynthesis</keyword>
<keyword evidence="2 6" id="KW-0285">Flavoprotein</keyword>
<proteinExistence type="inferred from homology"/>
<comment type="similarity">
    <text evidence="1 6">Belongs to the pyridoxamine 5'-phosphate oxidase family.</text>
</comment>
<comment type="caution">
    <text evidence="6">Lacks conserved residue(s) required for the propagation of feature annotation.</text>
</comment>
<dbReference type="HAMAP" id="MF_01629">
    <property type="entry name" value="PdxH"/>
    <property type="match status" value="1"/>
</dbReference>
<feature type="domain" description="Pyridoxamine 5'-phosphate oxidase N-terminal" evidence="9">
    <location>
        <begin position="34"/>
        <end position="158"/>
    </location>
</feature>
<keyword evidence="3 6" id="KW-0288">FMN</keyword>
<feature type="binding site" evidence="6 8">
    <location>
        <position position="184"/>
    </location>
    <ligand>
        <name>FMN</name>
        <dbReference type="ChEBI" id="CHEBI:58210"/>
    </ligand>
</feature>
<evidence type="ECO:0000256" key="4">
    <source>
        <dbReference type="ARBA" id="ARBA00023002"/>
    </source>
</evidence>
<dbReference type="PANTHER" id="PTHR10851">
    <property type="entry name" value="PYRIDOXINE-5-PHOSPHATE OXIDASE"/>
    <property type="match status" value="1"/>
</dbReference>
<evidence type="ECO:0000259" key="10">
    <source>
        <dbReference type="Pfam" id="PF10590"/>
    </source>
</evidence>
<dbReference type="EC" id="1.4.3.5" evidence="6"/>
<comment type="cofactor">
    <cofactor evidence="6 8">
        <name>FMN</name>
        <dbReference type="ChEBI" id="CHEBI:58210"/>
    </cofactor>
    <text evidence="6 8">Binds 1 FMN per subunit.</text>
</comment>
<comment type="catalytic activity">
    <reaction evidence="6">
        <text>pyridoxamine 5'-phosphate + O2 + H2O = pyridoxal 5'-phosphate + H2O2 + NH4(+)</text>
        <dbReference type="Rhea" id="RHEA:15817"/>
        <dbReference type="ChEBI" id="CHEBI:15377"/>
        <dbReference type="ChEBI" id="CHEBI:15379"/>
        <dbReference type="ChEBI" id="CHEBI:16240"/>
        <dbReference type="ChEBI" id="CHEBI:28938"/>
        <dbReference type="ChEBI" id="CHEBI:58451"/>
        <dbReference type="ChEBI" id="CHEBI:597326"/>
        <dbReference type="EC" id="1.4.3.5"/>
    </reaction>
</comment>
<evidence type="ECO:0000256" key="2">
    <source>
        <dbReference type="ARBA" id="ARBA00022630"/>
    </source>
</evidence>
<feature type="binding site" evidence="6 7">
    <location>
        <position position="66"/>
    </location>
    <ligand>
        <name>substrate</name>
    </ligand>
</feature>
<dbReference type="SUPFAM" id="SSF50475">
    <property type="entry name" value="FMN-binding split barrel"/>
    <property type="match status" value="1"/>
</dbReference>
<evidence type="ECO:0000313" key="12">
    <source>
        <dbReference type="Proteomes" id="UP000643207"/>
    </source>
</evidence>
<comment type="subunit">
    <text evidence="6">Homodimer.</text>
</comment>
<sequence>MTSLADLRKSYERATFDEAEAAEAPLAQFQTWLQQAIDGGVPEPTAMTLATVGPEGRPSTRVVLLKGCDARGLIWYTNYASRKGRELAAHPWAALQFHWVELERVVRIEGRVERLPEAESDAYYASRPLDSRLGAWASPQSEVIPGRAVLVTQAAEAALRHGLNPPRPPHWGGFVLHPEAWEFWQGRKSRLHDRIRYRPTDPARVEGGWVRERLAP</sequence>
<dbReference type="PROSITE" id="PS01064">
    <property type="entry name" value="PYRIDOX_OXIDASE"/>
    <property type="match status" value="1"/>
</dbReference>
<dbReference type="NCBIfam" id="TIGR00558">
    <property type="entry name" value="pdxH"/>
    <property type="match status" value="1"/>
</dbReference>
<dbReference type="Gene3D" id="2.30.110.10">
    <property type="entry name" value="Electron Transport, Fmn-binding Protein, Chain A"/>
    <property type="match status" value="1"/>
</dbReference>
<dbReference type="GO" id="GO:0010181">
    <property type="term" value="F:FMN binding"/>
    <property type="evidence" value="ECO:0007669"/>
    <property type="project" value="UniProtKB-UniRule"/>
</dbReference>
<feature type="binding site" evidence="6 7">
    <location>
        <begin position="190"/>
        <end position="192"/>
    </location>
    <ligand>
        <name>substrate</name>
    </ligand>
</feature>
<dbReference type="InterPro" id="IPR012349">
    <property type="entry name" value="Split_barrel_FMN-bd"/>
</dbReference>
<evidence type="ECO:0000256" key="3">
    <source>
        <dbReference type="ARBA" id="ARBA00022643"/>
    </source>
</evidence>
<feature type="binding site" evidence="6 8">
    <location>
        <begin position="140"/>
        <end position="141"/>
    </location>
    <ligand>
        <name>FMN</name>
        <dbReference type="ChEBI" id="CHEBI:58210"/>
    </ligand>
</feature>
<evidence type="ECO:0000256" key="7">
    <source>
        <dbReference type="PIRSR" id="PIRSR000190-1"/>
    </source>
</evidence>
<feature type="binding site" evidence="6 8">
    <location>
        <position position="83"/>
    </location>
    <ligand>
        <name>FMN</name>
        <dbReference type="ChEBI" id="CHEBI:58210"/>
    </ligand>
</feature>
<dbReference type="GO" id="GO:0004733">
    <property type="term" value="F:pyridoxamine phosphate oxidase activity"/>
    <property type="evidence" value="ECO:0007669"/>
    <property type="project" value="UniProtKB-UniRule"/>
</dbReference>
<keyword evidence="12" id="KW-1185">Reference proteome</keyword>
<dbReference type="InterPro" id="IPR019576">
    <property type="entry name" value="Pyridoxamine_oxidase_dimer_C"/>
</dbReference>
<feature type="binding site" evidence="6 7">
    <location>
        <position position="127"/>
    </location>
    <ligand>
        <name>substrate</name>
    </ligand>
</feature>
<comment type="catalytic activity">
    <reaction evidence="6">
        <text>pyridoxine 5'-phosphate + O2 = pyridoxal 5'-phosphate + H2O2</text>
        <dbReference type="Rhea" id="RHEA:15149"/>
        <dbReference type="ChEBI" id="CHEBI:15379"/>
        <dbReference type="ChEBI" id="CHEBI:16240"/>
        <dbReference type="ChEBI" id="CHEBI:58589"/>
        <dbReference type="ChEBI" id="CHEBI:597326"/>
        <dbReference type="EC" id="1.4.3.5"/>
    </reaction>
</comment>
<dbReference type="NCBIfam" id="NF004231">
    <property type="entry name" value="PRK05679.1"/>
    <property type="match status" value="1"/>
</dbReference>
<reference evidence="11 12" key="1">
    <citation type="submission" date="2021-01" db="EMBL/GenBank/DDBJ databases">
        <title>Piscinibacter sp. Jin2 Genome sequencing and assembly.</title>
        <authorList>
            <person name="Kim I."/>
        </authorList>
    </citation>
    <scope>NUCLEOTIDE SEQUENCE [LARGE SCALE GENOMIC DNA]</scope>
    <source>
        <strain evidence="11 12">Jin2</strain>
    </source>
</reference>
<feature type="binding site" evidence="7">
    <location>
        <begin position="8"/>
        <end position="11"/>
    </location>
    <ligand>
        <name>substrate</name>
    </ligand>
</feature>
<comment type="caution">
    <text evidence="11">The sequence shown here is derived from an EMBL/GenBank/DDBJ whole genome shotgun (WGS) entry which is preliminary data.</text>
</comment>
<accession>A0A9X0XHI8</accession>
<dbReference type="InterPro" id="IPR011576">
    <property type="entry name" value="Pyridox_Oxase_N"/>
</dbReference>
<dbReference type="PANTHER" id="PTHR10851:SF0">
    <property type="entry name" value="PYRIDOXINE-5'-PHOSPHATE OXIDASE"/>
    <property type="match status" value="1"/>
</dbReference>
<evidence type="ECO:0000256" key="8">
    <source>
        <dbReference type="PIRSR" id="PIRSR000190-2"/>
    </source>
</evidence>
<protein>
    <recommendedName>
        <fullName evidence="6">Pyridoxine/pyridoxamine 5'-phosphate oxidase</fullName>
        <ecNumber evidence="6">1.4.3.5</ecNumber>
    </recommendedName>
    <alternativeName>
        <fullName evidence="6">PNP/PMP oxidase</fullName>
        <shortName evidence="6">PNPOx</shortName>
    </alternativeName>
    <alternativeName>
        <fullName evidence="6">Pyridoxal 5'-phosphate synthase</fullName>
    </alternativeName>
</protein>
<dbReference type="InterPro" id="IPR000659">
    <property type="entry name" value="Pyridox_Oxase"/>
</dbReference>
<feature type="binding site" evidence="6 8">
    <location>
        <begin position="76"/>
        <end position="77"/>
    </location>
    <ligand>
        <name>FMN</name>
        <dbReference type="ChEBI" id="CHEBI:58210"/>
    </ligand>
</feature>
<comment type="pathway">
    <text evidence="6">Cofactor metabolism; pyridoxal 5'-phosphate salvage; pyridoxal 5'-phosphate from pyridoxine 5'-phosphate: step 1/1.</text>
</comment>
<feature type="binding site" evidence="6 8">
    <location>
        <begin position="61"/>
        <end position="66"/>
    </location>
    <ligand>
        <name>FMN</name>
        <dbReference type="ChEBI" id="CHEBI:58210"/>
    </ligand>
</feature>
<feature type="binding site" evidence="6 8">
    <location>
        <position position="82"/>
    </location>
    <ligand>
        <name>FMN</name>
        <dbReference type="ChEBI" id="CHEBI:58210"/>
    </ligand>
</feature>
<comment type="pathway">
    <text evidence="6">Cofactor metabolism; pyridoxal 5'-phosphate salvage; pyridoxal 5'-phosphate from pyridoxamine 5'-phosphate: step 1/1.</text>
</comment>
<evidence type="ECO:0000256" key="1">
    <source>
        <dbReference type="ARBA" id="ARBA00007301"/>
    </source>
</evidence>
<dbReference type="Proteomes" id="UP000643207">
    <property type="component" value="Unassembled WGS sequence"/>
</dbReference>
<evidence type="ECO:0000256" key="6">
    <source>
        <dbReference type="HAMAP-Rule" id="MF_01629"/>
    </source>
</evidence>
<evidence type="ECO:0000313" key="11">
    <source>
        <dbReference type="EMBL" id="MBL0720088.1"/>
    </source>
</evidence>
<dbReference type="AlphaFoldDB" id="A0A9X0XHI8"/>